<dbReference type="PANTHER" id="PTHR34982">
    <property type="entry name" value="YOP PROTEINS TRANSLOCATION PROTEIN L"/>
    <property type="match status" value="1"/>
</dbReference>
<evidence type="ECO:0000256" key="4">
    <source>
        <dbReference type="ARBA" id="ARBA00016507"/>
    </source>
</evidence>
<dbReference type="GO" id="GO:0044781">
    <property type="term" value="P:bacterial-type flagellum organization"/>
    <property type="evidence" value="ECO:0007669"/>
    <property type="project" value="UniProtKB-KW"/>
</dbReference>
<dbReference type="GO" id="GO:0005829">
    <property type="term" value="C:cytosol"/>
    <property type="evidence" value="ECO:0007669"/>
    <property type="project" value="TreeGrafter"/>
</dbReference>
<dbReference type="InterPro" id="IPR000563">
    <property type="entry name" value="Flag_FliH"/>
</dbReference>
<evidence type="ECO:0000256" key="5">
    <source>
        <dbReference type="ARBA" id="ARBA00022448"/>
    </source>
</evidence>
<evidence type="ECO:0000259" key="10">
    <source>
        <dbReference type="Pfam" id="PF02108"/>
    </source>
</evidence>
<dbReference type="Pfam" id="PF02108">
    <property type="entry name" value="FliH"/>
    <property type="match status" value="1"/>
</dbReference>
<dbReference type="OrthoDB" id="5296952at2"/>
<dbReference type="KEGG" id="doe:DENOEST_3365"/>
<dbReference type="PRINTS" id="PR01003">
    <property type="entry name" value="FLGFLIH"/>
</dbReference>
<evidence type="ECO:0000256" key="6">
    <source>
        <dbReference type="ARBA" id="ARBA00022490"/>
    </source>
</evidence>
<keyword evidence="5" id="KW-0813">Transport</keyword>
<dbReference type="Proteomes" id="UP000515733">
    <property type="component" value="Chromosome"/>
</dbReference>
<proteinExistence type="inferred from homology"/>
<keyword evidence="8" id="KW-0653">Protein transport</keyword>
<protein>
    <recommendedName>
        <fullName evidence="4">Flagellar assembly protein FliH</fullName>
    </recommendedName>
</protein>
<dbReference type="GO" id="GO:0015031">
    <property type="term" value="P:protein transport"/>
    <property type="evidence" value="ECO:0007669"/>
    <property type="project" value="UniProtKB-KW"/>
</dbReference>
<keyword evidence="7" id="KW-1005">Bacterial flagellum biogenesis</keyword>
<gene>
    <name evidence="11" type="ORF">DENOEST_3365</name>
</gene>
<evidence type="ECO:0000256" key="8">
    <source>
        <dbReference type="ARBA" id="ARBA00022927"/>
    </source>
</evidence>
<evidence type="ECO:0000256" key="1">
    <source>
        <dbReference type="ARBA" id="ARBA00003041"/>
    </source>
</evidence>
<dbReference type="RefSeq" id="WP_145769272.1">
    <property type="nucleotide sequence ID" value="NZ_LR778301.1"/>
</dbReference>
<evidence type="ECO:0000313" key="11">
    <source>
        <dbReference type="EMBL" id="CAB1370519.1"/>
    </source>
</evidence>
<dbReference type="GO" id="GO:0009288">
    <property type="term" value="C:bacterial-type flagellum"/>
    <property type="evidence" value="ECO:0007669"/>
    <property type="project" value="InterPro"/>
</dbReference>
<comment type="similarity">
    <text evidence="3">Belongs to the FliH family.</text>
</comment>
<reference evidence="11 12" key="1">
    <citation type="submission" date="2020-03" db="EMBL/GenBank/DDBJ databases">
        <authorList>
            <consortium name="Genoscope - CEA"/>
            <person name="William W."/>
        </authorList>
    </citation>
    <scope>NUCLEOTIDE SEQUENCE [LARGE SCALE GENOMIC DNA]</scope>
    <source>
        <strain evidence="12">DSM 16959</strain>
    </source>
</reference>
<evidence type="ECO:0000313" key="12">
    <source>
        <dbReference type="Proteomes" id="UP000515733"/>
    </source>
</evidence>
<keyword evidence="12" id="KW-1185">Reference proteome</keyword>
<dbReference type="GO" id="GO:0003774">
    <property type="term" value="F:cytoskeletal motor activity"/>
    <property type="evidence" value="ECO:0007669"/>
    <property type="project" value="InterPro"/>
</dbReference>
<name>A0A6S6XWW5_9PROT</name>
<accession>A0A6S6XWW5</accession>
<keyword evidence="6" id="KW-0963">Cytoplasm</keyword>
<comment type="function">
    <text evidence="1">Needed for flagellar regrowth and assembly.</text>
</comment>
<dbReference type="InterPro" id="IPR018035">
    <property type="entry name" value="Flagellar_FliH/T3SS_HrpE"/>
</dbReference>
<dbReference type="InterPro" id="IPR051472">
    <property type="entry name" value="T3SS_Stator/FliH"/>
</dbReference>
<sequence length="222" mass="23779">MTVKKSLTAWERWELASFDGHTSPTPAKAKAVAAPPVPPVQSAEEIARLRQEAYQVGHSEGFAAGNAAGLEAGRKTGESEGRRAAQQLMGIATKLDQALEALDEAVADELTALALEVAREVLCQSIAAAPETVVTVVREALGHLPHQHANIYLHPEDASLVRTYAGDQLSHAGHRIHEDAKLKRGDVVLEAAGAHVDGTLATRWRRVIETLGLNIPWIGDHP</sequence>
<organism evidence="11 12">
    <name type="scientific">Denitratisoma oestradiolicum</name>
    <dbReference type="NCBI Taxonomy" id="311182"/>
    <lineage>
        <taxon>Bacteria</taxon>
        <taxon>Pseudomonadati</taxon>
        <taxon>Pseudomonadota</taxon>
        <taxon>Betaproteobacteria</taxon>
        <taxon>Nitrosomonadales</taxon>
        <taxon>Sterolibacteriaceae</taxon>
        <taxon>Denitratisoma</taxon>
    </lineage>
</organism>
<evidence type="ECO:0000256" key="3">
    <source>
        <dbReference type="ARBA" id="ARBA00006602"/>
    </source>
</evidence>
<dbReference type="AlphaFoldDB" id="A0A6S6XWW5"/>
<comment type="subcellular location">
    <subcellularLocation>
        <location evidence="2">Cytoplasm</location>
    </subcellularLocation>
</comment>
<evidence type="ECO:0000256" key="2">
    <source>
        <dbReference type="ARBA" id="ARBA00004496"/>
    </source>
</evidence>
<dbReference type="GO" id="GO:0071973">
    <property type="term" value="P:bacterial-type flagellum-dependent cell motility"/>
    <property type="evidence" value="ECO:0007669"/>
    <property type="project" value="InterPro"/>
</dbReference>
<dbReference type="PANTHER" id="PTHR34982:SF1">
    <property type="entry name" value="FLAGELLAR ASSEMBLY PROTEIN FLIH"/>
    <property type="match status" value="1"/>
</dbReference>
<feature type="domain" description="Flagellar assembly protein FliH/Type III secretion system HrpE" evidence="10">
    <location>
        <begin position="84"/>
        <end position="207"/>
    </location>
</feature>
<dbReference type="EMBL" id="LR778301">
    <property type="protein sequence ID" value="CAB1370519.1"/>
    <property type="molecule type" value="Genomic_DNA"/>
</dbReference>
<keyword evidence="9" id="KW-1006">Bacterial flagellum protein export</keyword>
<evidence type="ECO:0000256" key="7">
    <source>
        <dbReference type="ARBA" id="ARBA00022795"/>
    </source>
</evidence>
<evidence type="ECO:0000256" key="9">
    <source>
        <dbReference type="ARBA" id="ARBA00023225"/>
    </source>
</evidence>